<dbReference type="PANTHER" id="PTHR11538:SF40">
    <property type="entry name" value="PHENYLALANINE--TRNA LIGASE ALPHA SUBUNIT"/>
    <property type="match status" value="1"/>
</dbReference>
<dbReference type="SUPFAM" id="SSF55681">
    <property type="entry name" value="Class II aaRS and biotin synthetases"/>
    <property type="match status" value="1"/>
</dbReference>
<dbReference type="InterPro" id="IPR004529">
    <property type="entry name" value="Phe-tRNA-synth_IIc_asu"/>
</dbReference>
<feature type="binding site" evidence="11">
    <location>
        <begin position="386"/>
        <end position="388"/>
    </location>
    <ligand>
        <name>L-phenylalanine</name>
        <dbReference type="ChEBI" id="CHEBI:58095"/>
    </ligand>
</feature>
<comment type="cofactor">
    <cofactor evidence="11">
        <name>Mg(2+)</name>
        <dbReference type="ChEBI" id="CHEBI:18420"/>
    </cofactor>
    <text evidence="11">Binds 2 magnesium ions per tetramer.</text>
</comment>
<feature type="binding site" evidence="11">
    <location>
        <position position="347"/>
    </location>
    <ligand>
        <name>L-phenylalanine</name>
        <dbReference type="ChEBI" id="CHEBI:58095"/>
    </ligand>
</feature>
<evidence type="ECO:0000256" key="3">
    <source>
        <dbReference type="ARBA" id="ARBA00022490"/>
    </source>
</evidence>
<protein>
    <recommendedName>
        <fullName evidence="11">Phenylalanine--tRNA ligase alpha subunit</fullName>
        <ecNumber evidence="11">6.1.1.20</ecNumber>
    </recommendedName>
    <alternativeName>
        <fullName evidence="11">Phenylalanyl-tRNA synthetase alpha subunit</fullName>
        <shortName evidence="11">PheRS</shortName>
    </alternativeName>
</protein>
<dbReference type="GO" id="GO:0000049">
    <property type="term" value="F:tRNA binding"/>
    <property type="evidence" value="ECO:0007669"/>
    <property type="project" value="InterPro"/>
</dbReference>
<sequence>MNVSEILEGLNANESRLLLALASKGKPTSPEEIFSAGAFDQLVEVMNAASWLNAKGLITLSETSYKCYALKKPLDAPLPERRALEYILNNDGKIEMADLSKAVDSSEVSIALGWLRKKNLASIDKSSGKTMIIVTEEGKSKTETDDEKVLRILSNGEAHESDLDSKAIAQLKSRQDLISERIVTDRILTLTDLGKEVVNSGLEVKEEVAQLTPELIQSGKWKDVAIRKYDVRTFAPAIYPGKKHPLSIIADEIRTIFTSMGFKEIDEQYVQPAFWNMDALFTPQDHPARELQDTFYLAHPQRAELDDSVVEKVAAIHENGGNTGSIGWGTKWSKEEAEKLLLRTHTTVNSIKYLSQHTEPPVKVFSLSKVFRKEAIDATHLPEFTQIEGIIMDEDANFDMLCGIIKEFYRRMGFTDIRFRPGYFPYVEPSLEVEVKFRGKWMELGGAGVFRPEVTEPFGIKHPVLAWGMGFERLAMLRWNLKDLRDLYISDIEMLRENPLI</sequence>
<gene>
    <name evidence="11" type="primary">pheS</name>
    <name evidence="13" type="ORF">A3207_06855</name>
</gene>
<evidence type="ECO:0000256" key="1">
    <source>
        <dbReference type="ARBA" id="ARBA00004496"/>
    </source>
</evidence>
<dbReference type="InterPro" id="IPR022917">
    <property type="entry name" value="Phe_tRNA_ligase_alpha_bac/arc"/>
</dbReference>
<dbReference type="PROSITE" id="PS50862">
    <property type="entry name" value="AA_TRNA_LIGASE_II"/>
    <property type="match status" value="1"/>
</dbReference>
<dbReference type="RefSeq" id="WP_400195486.1">
    <property type="nucleotide sequence ID" value="NZ_CAYAYE010000026.1"/>
</dbReference>
<accession>A0A8J8PE28</accession>
<evidence type="ECO:0000256" key="2">
    <source>
        <dbReference type="ARBA" id="ARBA00006703"/>
    </source>
</evidence>
<keyword evidence="10 11" id="KW-0030">Aminoacyl-tRNA synthetase</keyword>
<keyword evidence="8 11" id="KW-0460">Magnesium</keyword>
<dbReference type="GO" id="GO:0000287">
    <property type="term" value="F:magnesium ion binding"/>
    <property type="evidence" value="ECO:0007669"/>
    <property type="project" value="UniProtKB-UniRule"/>
</dbReference>
<dbReference type="CDD" id="cd00496">
    <property type="entry name" value="PheRS_alpha_core"/>
    <property type="match status" value="1"/>
</dbReference>
<dbReference type="Proteomes" id="UP000752814">
    <property type="component" value="Unassembled WGS sequence"/>
</dbReference>
<keyword evidence="7 11" id="KW-0067">ATP-binding</keyword>
<feature type="binding site" evidence="11">
    <location>
        <position position="450"/>
    </location>
    <ligand>
        <name>L-phenylalanine</name>
        <dbReference type="ChEBI" id="CHEBI:58095"/>
    </ligand>
</feature>
<dbReference type="GO" id="GO:0006432">
    <property type="term" value="P:phenylalanyl-tRNA aminoacylation"/>
    <property type="evidence" value="ECO:0007669"/>
    <property type="project" value="UniProtKB-UniRule"/>
</dbReference>
<dbReference type="AlphaFoldDB" id="A0A8J8PE28"/>
<keyword evidence="6 11" id="KW-0547">Nucleotide-binding</keyword>
<keyword evidence="9 11" id="KW-0648">Protein biosynthesis</keyword>
<dbReference type="NCBIfam" id="NF003210">
    <property type="entry name" value="PRK04172.1"/>
    <property type="match status" value="1"/>
</dbReference>
<dbReference type="NCBIfam" id="TIGR00468">
    <property type="entry name" value="pheS"/>
    <property type="match status" value="1"/>
</dbReference>
<dbReference type="GO" id="GO:0005737">
    <property type="term" value="C:cytoplasm"/>
    <property type="evidence" value="ECO:0007669"/>
    <property type="project" value="UniProtKB-SubCell"/>
</dbReference>
<dbReference type="InterPro" id="IPR006195">
    <property type="entry name" value="aa-tRNA-synth_II"/>
</dbReference>
<comment type="subcellular location">
    <subcellularLocation>
        <location evidence="1 11">Cytoplasm</location>
    </subcellularLocation>
</comment>
<evidence type="ECO:0000256" key="7">
    <source>
        <dbReference type="ARBA" id="ARBA00022840"/>
    </source>
</evidence>
<evidence type="ECO:0000256" key="8">
    <source>
        <dbReference type="ARBA" id="ARBA00022842"/>
    </source>
</evidence>
<organism evidence="13 14">
    <name type="scientific">Candidatus Methanomassiliicoccus intestinalis</name>
    <dbReference type="NCBI Taxonomy" id="1406512"/>
    <lineage>
        <taxon>Archaea</taxon>
        <taxon>Methanobacteriati</taxon>
        <taxon>Thermoplasmatota</taxon>
        <taxon>Thermoplasmata</taxon>
        <taxon>Methanomassiliicoccales</taxon>
        <taxon>Methanomassiliicoccaceae</taxon>
        <taxon>Methanomassiliicoccus</taxon>
    </lineage>
</organism>
<dbReference type="FunFam" id="3.30.930.10:FF:000095">
    <property type="entry name" value="Phenylalanine--tRNA ligase alpha subunit"/>
    <property type="match status" value="1"/>
</dbReference>
<dbReference type="EC" id="6.1.1.20" evidence="11"/>
<comment type="similarity">
    <text evidence="2 11">Belongs to the class-II aminoacyl-tRNA synthetase family. Phe-tRNA synthetase alpha subunit type 2 subfamily.</text>
</comment>
<evidence type="ECO:0000256" key="11">
    <source>
        <dbReference type="HAMAP-Rule" id="MF_00282"/>
    </source>
</evidence>
<dbReference type="PANTHER" id="PTHR11538">
    <property type="entry name" value="PHENYLALANYL-TRNA SYNTHETASE"/>
    <property type="match status" value="1"/>
</dbReference>
<evidence type="ECO:0000313" key="13">
    <source>
        <dbReference type="EMBL" id="TQS84030.1"/>
    </source>
</evidence>
<evidence type="ECO:0000259" key="12">
    <source>
        <dbReference type="PROSITE" id="PS50862"/>
    </source>
</evidence>
<comment type="caution">
    <text evidence="13">The sequence shown here is derived from an EMBL/GenBank/DDBJ whole genome shotgun (WGS) entry which is preliminary data.</text>
</comment>
<evidence type="ECO:0000256" key="10">
    <source>
        <dbReference type="ARBA" id="ARBA00023146"/>
    </source>
</evidence>
<dbReference type="Pfam" id="PF01409">
    <property type="entry name" value="tRNA-synt_2d"/>
    <property type="match status" value="1"/>
</dbReference>
<keyword evidence="4 11" id="KW-0436">Ligase</keyword>
<evidence type="ECO:0000256" key="5">
    <source>
        <dbReference type="ARBA" id="ARBA00022723"/>
    </source>
</evidence>
<evidence type="ECO:0000256" key="9">
    <source>
        <dbReference type="ARBA" id="ARBA00022917"/>
    </source>
</evidence>
<comment type="subunit">
    <text evidence="11">Tetramer of two alpha and two beta subunits.</text>
</comment>
<keyword evidence="5 11" id="KW-0479">Metal-binding</keyword>
<feature type="binding site" evidence="11">
    <location>
        <position position="428"/>
    </location>
    <ligand>
        <name>Mg(2+)</name>
        <dbReference type="ChEBI" id="CHEBI:18420"/>
        <note>ligand shared with heterodimeric partner</note>
    </ligand>
</feature>
<dbReference type="GO" id="GO:0005524">
    <property type="term" value="F:ATP binding"/>
    <property type="evidence" value="ECO:0007669"/>
    <property type="project" value="UniProtKB-UniRule"/>
</dbReference>
<name>A0A8J8PE28_9ARCH</name>
<proteinExistence type="inferred from homology"/>
<dbReference type="EMBL" id="LVVT01000007">
    <property type="protein sequence ID" value="TQS84030.1"/>
    <property type="molecule type" value="Genomic_DNA"/>
</dbReference>
<dbReference type="InterPro" id="IPR045864">
    <property type="entry name" value="aa-tRNA-synth_II/BPL/LPL"/>
</dbReference>
<evidence type="ECO:0000256" key="4">
    <source>
        <dbReference type="ARBA" id="ARBA00022598"/>
    </source>
</evidence>
<feature type="binding site" evidence="11">
    <location>
        <position position="426"/>
    </location>
    <ligand>
        <name>L-phenylalanine</name>
        <dbReference type="ChEBI" id="CHEBI:58095"/>
    </ligand>
</feature>
<evidence type="ECO:0000313" key="14">
    <source>
        <dbReference type="Proteomes" id="UP000752814"/>
    </source>
</evidence>
<dbReference type="HAMAP" id="MF_00282">
    <property type="entry name" value="Phe_tRNA_synth_alpha2"/>
    <property type="match status" value="1"/>
</dbReference>
<evidence type="ECO:0000256" key="6">
    <source>
        <dbReference type="ARBA" id="ARBA00022741"/>
    </source>
</evidence>
<dbReference type="GO" id="GO:0004826">
    <property type="term" value="F:phenylalanine-tRNA ligase activity"/>
    <property type="evidence" value="ECO:0007669"/>
    <property type="project" value="UniProtKB-UniRule"/>
</dbReference>
<reference evidence="13" key="1">
    <citation type="submission" date="2016-03" db="EMBL/GenBank/DDBJ databases">
        <authorList>
            <person name="Borrel G."/>
            <person name="Mccann A."/>
            <person name="O'Toole P.W."/>
        </authorList>
    </citation>
    <scope>NUCLEOTIDE SEQUENCE</scope>
    <source>
        <strain evidence="13">183</strain>
    </source>
</reference>
<feature type="domain" description="Aminoacyl-transfer RNA synthetases class-II family profile" evidence="12">
    <location>
        <begin position="249"/>
        <end position="499"/>
    </location>
</feature>
<keyword evidence="3 11" id="KW-0963">Cytoplasm</keyword>
<dbReference type="Gene3D" id="3.30.930.10">
    <property type="entry name" value="Bira Bifunctional Protein, Domain 2"/>
    <property type="match status" value="1"/>
</dbReference>
<comment type="catalytic activity">
    <reaction evidence="11">
        <text>tRNA(Phe) + L-phenylalanine + ATP = L-phenylalanyl-tRNA(Phe) + AMP + diphosphate + H(+)</text>
        <dbReference type="Rhea" id="RHEA:19413"/>
        <dbReference type="Rhea" id="RHEA-COMP:9668"/>
        <dbReference type="Rhea" id="RHEA-COMP:9699"/>
        <dbReference type="ChEBI" id="CHEBI:15378"/>
        <dbReference type="ChEBI" id="CHEBI:30616"/>
        <dbReference type="ChEBI" id="CHEBI:33019"/>
        <dbReference type="ChEBI" id="CHEBI:58095"/>
        <dbReference type="ChEBI" id="CHEBI:78442"/>
        <dbReference type="ChEBI" id="CHEBI:78531"/>
        <dbReference type="ChEBI" id="CHEBI:456215"/>
        <dbReference type="EC" id="6.1.1.20"/>
    </reaction>
</comment>
<dbReference type="InterPro" id="IPR002319">
    <property type="entry name" value="Phenylalanyl-tRNA_Synthase"/>
</dbReference>